<proteinExistence type="predicted"/>
<reference evidence="1 3" key="1">
    <citation type="submission" date="2018-11" db="EMBL/GenBank/DDBJ databases">
        <title>Complete genome sequence of Dickeya zeae strain CE1 infecting Canna edulis Ker-Gawl. in China.</title>
        <authorList>
            <person name="Zhang J."/>
            <person name="Lin B."/>
            <person name="Shen H."/>
            <person name="Jiang S."/>
            <person name="Pu X."/>
            <person name="Sun D."/>
        </authorList>
    </citation>
    <scope>NUCLEOTIDE SEQUENCE [LARGE SCALE GENOMIC DNA]</scope>
    <source>
        <strain evidence="1 3">CE1</strain>
    </source>
</reference>
<protein>
    <submittedName>
        <fullName evidence="1">Acyl carrier protein</fullName>
    </submittedName>
</protein>
<dbReference type="GeneID" id="60868887"/>
<dbReference type="SUPFAM" id="SSF47336">
    <property type="entry name" value="ACP-like"/>
    <property type="match status" value="1"/>
</dbReference>
<accession>A0AAE7CZA4</accession>
<evidence type="ECO:0000313" key="3">
    <source>
        <dbReference type="Proteomes" id="UP000500801"/>
    </source>
</evidence>
<dbReference type="Proteomes" id="UP000824976">
    <property type="component" value="Chromosome"/>
</dbReference>
<dbReference type="EMBL" id="CP040817">
    <property type="protein sequence ID" value="QYM90533.1"/>
    <property type="molecule type" value="Genomic_DNA"/>
</dbReference>
<evidence type="ECO:0000313" key="4">
    <source>
        <dbReference type="Proteomes" id="UP000824976"/>
    </source>
</evidence>
<organism evidence="1 3">
    <name type="scientific">Dickeya zeae</name>
    <dbReference type="NCBI Taxonomy" id="204042"/>
    <lineage>
        <taxon>Bacteria</taxon>
        <taxon>Pseudomonadati</taxon>
        <taxon>Pseudomonadota</taxon>
        <taxon>Gammaproteobacteria</taxon>
        <taxon>Enterobacterales</taxon>
        <taxon>Pectobacteriaceae</taxon>
        <taxon>Dickeya</taxon>
    </lineage>
</organism>
<dbReference type="EMBL" id="CP033622">
    <property type="protein sequence ID" value="QIZ50739.1"/>
    <property type="molecule type" value="Genomic_DNA"/>
</dbReference>
<dbReference type="RefSeq" id="WP_102802722.1">
    <property type="nucleotide sequence ID" value="NZ_CP025799.1"/>
</dbReference>
<evidence type="ECO:0000313" key="1">
    <source>
        <dbReference type="EMBL" id="QIZ50739.1"/>
    </source>
</evidence>
<reference evidence="2 4" key="2">
    <citation type="submission" date="2019-06" db="EMBL/GenBank/DDBJ databases">
        <title>Complete genome of Dickeya zeae PL65.</title>
        <authorList>
            <person name="Boluk G."/>
            <person name="Arif M."/>
        </authorList>
    </citation>
    <scope>NUCLEOTIDE SEQUENCE [LARGE SCALE GENOMIC DNA]</scope>
    <source>
        <strain evidence="2 4">PL65</strain>
    </source>
</reference>
<evidence type="ECO:0000313" key="2">
    <source>
        <dbReference type="EMBL" id="QYM90533.1"/>
    </source>
</evidence>
<dbReference type="InterPro" id="IPR036736">
    <property type="entry name" value="ACP-like_sf"/>
</dbReference>
<gene>
    <name evidence="1" type="ORF">DWG24_08115</name>
    <name evidence="2" type="ORF">FGI21_00955</name>
</gene>
<name>A0AAE7CZA4_9GAMM</name>
<sequence>MTNLEKYNQIFVQTFEVSEDVLPGYKYQDTASWDSVGHMSMISSLEEAFDIMMDTEDIIDFSSYEKGKEILSKYDVII</sequence>
<dbReference type="Proteomes" id="UP000500801">
    <property type="component" value="Chromosome"/>
</dbReference>
<dbReference type="AlphaFoldDB" id="A0AAE7CZA4"/>
<keyword evidence="4" id="KW-1185">Reference proteome</keyword>
<dbReference type="Gene3D" id="1.10.1200.10">
    <property type="entry name" value="ACP-like"/>
    <property type="match status" value="1"/>
</dbReference>